<sequence>MSVPPPTDDELADVPEDAEFDEGFWRDYAVLVAGYREQWVEDLIDDQGVAALVAELNPDA</sequence>
<proteinExistence type="predicted"/>
<evidence type="ECO:0000313" key="2">
    <source>
        <dbReference type="Proteomes" id="UP000823736"/>
    </source>
</evidence>
<comment type="caution">
    <text evidence="1">The sequence shown here is derived from an EMBL/GenBank/DDBJ whole genome shotgun (WGS) entry which is preliminary data.</text>
</comment>
<dbReference type="Proteomes" id="UP000823736">
    <property type="component" value="Unassembled WGS sequence"/>
</dbReference>
<name>A0A8T4H199_9EURY</name>
<dbReference type="AlphaFoldDB" id="A0A8T4H199"/>
<keyword evidence="2" id="KW-1185">Reference proteome</keyword>
<evidence type="ECO:0000313" key="1">
    <source>
        <dbReference type="EMBL" id="MBP1987564.1"/>
    </source>
</evidence>
<gene>
    <name evidence="1" type="ORF">J2753_002065</name>
</gene>
<dbReference type="RefSeq" id="WP_209491894.1">
    <property type="nucleotide sequence ID" value="NZ_JAGGLC010000004.1"/>
</dbReference>
<dbReference type="EMBL" id="JAGGLC010000004">
    <property type="protein sequence ID" value="MBP1987564.1"/>
    <property type="molecule type" value="Genomic_DNA"/>
</dbReference>
<protein>
    <submittedName>
        <fullName evidence="1">Uncharacterized protein</fullName>
    </submittedName>
</protein>
<reference evidence="1" key="1">
    <citation type="submission" date="2021-03" db="EMBL/GenBank/DDBJ databases">
        <title>Genomic Encyclopedia of Type Strains, Phase IV (KMG-IV): sequencing the most valuable type-strain genomes for metagenomic binning, comparative biology and taxonomic classification.</title>
        <authorList>
            <person name="Goeker M."/>
        </authorList>
    </citation>
    <scope>NUCLEOTIDE SEQUENCE</scope>
    <source>
        <strain evidence="1">DSM 26232</strain>
    </source>
</reference>
<organism evidence="1 2">
    <name type="scientific">Halolamina salifodinae</name>
    <dbReference type="NCBI Taxonomy" id="1202767"/>
    <lineage>
        <taxon>Archaea</taxon>
        <taxon>Methanobacteriati</taxon>
        <taxon>Methanobacteriota</taxon>
        <taxon>Stenosarchaea group</taxon>
        <taxon>Halobacteria</taxon>
        <taxon>Halobacteriales</taxon>
        <taxon>Haloferacaceae</taxon>
    </lineage>
</organism>
<accession>A0A8T4H199</accession>